<gene>
    <name evidence="1" type="ORF">WRSd3_01768</name>
</gene>
<name>A0A090NII5_SHIDY</name>
<dbReference type="PATRIC" id="fig|1401327.3.peg.1638"/>
<proteinExistence type="predicted"/>
<evidence type="ECO:0000313" key="1">
    <source>
        <dbReference type="EMBL" id="ESU79914.1"/>
    </source>
</evidence>
<reference evidence="1 2" key="1">
    <citation type="submission" date="2013-10" db="EMBL/GenBank/DDBJ databases">
        <title>Draft genomes and the virulence plasmids of Sd1617 vaccine constructs: WRSd3 and WRSd5.</title>
        <authorList>
            <person name="Aksomboon Vongsawan A."/>
            <person name="Venkatesan M.M."/>
            <person name="Vaisvil B."/>
            <person name="Emel G."/>
            <person name="Kepatral V."/>
            <person name="Sethabutr O."/>
            <person name="Serichantalergs O."/>
            <person name="Mason C."/>
        </authorList>
    </citation>
    <scope>NUCLEOTIDE SEQUENCE [LARGE SCALE GENOMIC DNA]</scope>
    <source>
        <strain evidence="1 2">WRSd3</strain>
    </source>
</reference>
<dbReference type="EMBL" id="AXUT01000133">
    <property type="protein sequence ID" value="ESU79914.1"/>
    <property type="molecule type" value="Genomic_DNA"/>
</dbReference>
<evidence type="ECO:0000313" key="2">
    <source>
        <dbReference type="Proteomes" id="UP000017944"/>
    </source>
</evidence>
<dbReference type="Proteomes" id="UP000017944">
    <property type="component" value="Unassembled WGS sequence"/>
</dbReference>
<accession>A0A090NII5</accession>
<comment type="caution">
    <text evidence="1">The sequence shown here is derived from an EMBL/GenBank/DDBJ whole genome shotgun (WGS) entry which is preliminary data.</text>
</comment>
<dbReference type="AlphaFoldDB" id="A0A090NII5"/>
<protein>
    <submittedName>
        <fullName evidence="1">Uncharacterized protein</fullName>
    </submittedName>
</protein>
<sequence length="40" mass="4642">MRNAREFFSFNGDHNFDSGYRGKNTEITLMIVDNSVCKKV</sequence>
<organism evidence="1 2">
    <name type="scientific">Shigella dysenteriae WRSd3</name>
    <dbReference type="NCBI Taxonomy" id="1401327"/>
    <lineage>
        <taxon>Bacteria</taxon>
        <taxon>Pseudomonadati</taxon>
        <taxon>Pseudomonadota</taxon>
        <taxon>Gammaproteobacteria</taxon>
        <taxon>Enterobacterales</taxon>
        <taxon>Enterobacteriaceae</taxon>
        <taxon>Shigella</taxon>
    </lineage>
</organism>